<feature type="compositionally biased region" description="Low complexity" evidence="1">
    <location>
        <begin position="35"/>
        <end position="55"/>
    </location>
</feature>
<organism evidence="2 3">
    <name type="scientific">Setaria viridis</name>
    <name type="common">Green bristlegrass</name>
    <name type="synonym">Setaria italica subsp. viridis</name>
    <dbReference type="NCBI Taxonomy" id="4556"/>
    <lineage>
        <taxon>Eukaryota</taxon>
        <taxon>Viridiplantae</taxon>
        <taxon>Streptophyta</taxon>
        <taxon>Embryophyta</taxon>
        <taxon>Tracheophyta</taxon>
        <taxon>Spermatophyta</taxon>
        <taxon>Magnoliopsida</taxon>
        <taxon>Liliopsida</taxon>
        <taxon>Poales</taxon>
        <taxon>Poaceae</taxon>
        <taxon>PACMAD clade</taxon>
        <taxon>Panicoideae</taxon>
        <taxon>Panicodae</taxon>
        <taxon>Paniceae</taxon>
        <taxon>Cenchrinae</taxon>
        <taxon>Setaria</taxon>
    </lineage>
</organism>
<name>A0A4U6T4Z7_SETVI</name>
<dbReference type="EMBL" id="CM016560">
    <property type="protein sequence ID" value="TKV91956.1"/>
    <property type="molecule type" value="Genomic_DNA"/>
</dbReference>
<evidence type="ECO:0000313" key="2">
    <source>
        <dbReference type="EMBL" id="TKV91956.1"/>
    </source>
</evidence>
<dbReference type="Proteomes" id="UP000298652">
    <property type="component" value="Chromosome 9"/>
</dbReference>
<sequence length="107" mass="11018">MCGRAREDGRRGRAAQACRRARERASGACTGGRAAGVRGQAASGRSGHTGSRTGAPAAGVATSAGRWRSGCTRWRRQQAAAAAPLLELHLLNAPLYMSPPMGVTTST</sequence>
<accession>A0A4U6T4Z7</accession>
<feature type="region of interest" description="Disordered" evidence="1">
    <location>
        <begin position="1"/>
        <end position="62"/>
    </location>
</feature>
<feature type="compositionally biased region" description="Basic and acidic residues" evidence="1">
    <location>
        <begin position="1"/>
        <end position="11"/>
    </location>
</feature>
<keyword evidence="3" id="KW-1185">Reference proteome</keyword>
<reference evidence="2" key="1">
    <citation type="submission" date="2019-03" db="EMBL/GenBank/DDBJ databases">
        <title>WGS assembly of Setaria viridis.</title>
        <authorList>
            <person name="Huang P."/>
            <person name="Jenkins J."/>
            <person name="Grimwood J."/>
            <person name="Barry K."/>
            <person name="Healey A."/>
            <person name="Mamidi S."/>
            <person name="Sreedasyam A."/>
            <person name="Shu S."/>
            <person name="Feldman M."/>
            <person name="Wu J."/>
            <person name="Yu Y."/>
            <person name="Chen C."/>
            <person name="Johnson J."/>
            <person name="Rokhsar D."/>
            <person name="Baxter I."/>
            <person name="Schmutz J."/>
            <person name="Brutnell T."/>
            <person name="Kellogg E."/>
        </authorList>
    </citation>
    <scope>NUCLEOTIDE SEQUENCE [LARGE SCALE GENOMIC DNA]</scope>
</reference>
<dbReference type="Gramene" id="TKV91956">
    <property type="protein sequence ID" value="TKV91956"/>
    <property type="gene ID" value="SEVIR_9G132150v2"/>
</dbReference>
<protein>
    <submittedName>
        <fullName evidence="2">Uncharacterized protein</fullName>
    </submittedName>
</protein>
<evidence type="ECO:0000313" key="3">
    <source>
        <dbReference type="Proteomes" id="UP000298652"/>
    </source>
</evidence>
<evidence type="ECO:0000256" key="1">
    <source>
        <dbReference type="SAM" id="MobiDB-lite"/>
    </source>
</evidence>
<dbReference type="AlphaFoldDB" id="A0A4U6T4Z7"/>
<proteinExistence type="predicted"/>
<gene>
    <name evidence="2" type="ORF">SEVIR_9G132150v2</name>
</gene>